<dbReference type="Proteomes" id="UP000199529">
    <property type="component" value="Unassembled WGS sequence"/>
</dbReference>
<proteinExistence type="predicted"/>
<accession>A0A1H3RB41</accession>
<sequence length="43" mass="5076">MRLRRMRHPIDVQLCDLRLRADQDEKRSLKLRAGTVGMVAVDR</sequence>
<gene>
    <name evidence="1" type="ORF">SAMN05216215_105317</name>
</gene>
<evidence type="ECO:0000313" key="2">
    <source>
        <dbReference type="Proteomes" id="UP000199529"/>
    </source>
</evidence>
<dbReference type="STRING" id="418495.SAMN05216215_105317"/>
<dbReference type="RefSeq" id="WP_281247485.1">
    <property type="nucleotide sequence ID" value="NZ_FNOK01000053.1"/>
</dbReference>
<reference evidence="2" key="1">
    <citation type="submission" date="2016-10" db="EMBL/GenBank/DDBJ databases">
        <authorList>
            <person name="Varghese N."/>
            <person name="Submissions S."/>
        </authorList>
    </citation>
    <scope>NUCLEOTIDE SEQUENCE [LARGE SCALE GENOMIC DNA]</scope>
    <source>
        <strain evidence="2">CGMCC 4.3530</strain>
    </source>
</reference>
<protein>
    <submittedName>
        <fullName evidence="1">Uncharacterized protein</fullName>
    </submittedName>
</protein>
<keyword evidence="2" id="KW-1185">Reference proteome</keyword>
<organism evidence="1 2">
    <name type="scientific">Saccharopolyspora shandongensis</name>
    <dbReference type="NCBI Taxonomy" id="418495"/>
    <lineage>
        <taxon>Bacteria</taxon>
        <taxon>Bacillati</taxon>
        <taxon>Actinomycetota</taxon>
        <taxon>Actinomycetes</taxon>
        <taxon>Pseudonocardiales</taxon>
        <taxon>Pseudonocardiaceae</taxon>
        <taxon>Saccharopolyspora</taxon>
    </lineage>
</organism>
<name>A0A1H3RB41_9PSEU</name>
<dbReference type="AlphaFoldDB" id="A0A1H3RB41"/>
<evidence type="ECO:0000313" key="1">
    <source>
        <dbReference type="EMBL" id="SDZ22860.1"/>
    </source>
</evidence>
<dbReference type="EMBL" id="FNOK01000053">
    <property type="protein sequence ID" value="SDZ22860.1"/>
    <property type="molecule type" value="Genomic_DNA"/>
</dbReference>